<organism evidence="1 2">
    <name type="scientific">Marinomonas spartinae</name>
    <dbReference type="NCBI Taxonomy" id="1792290"/>
    <lineage>
        <taxon>Bacteria</taxon>
        <taxon>Pseudomonadati</taxon>
        <taxon>Pseudomonadota</taxon>
        <taxon>Gammaproteobacteria</taxon>
        <taxon>Oceanospirillales</taxon>
        <taxon>Oceanospirillaceae</taxon>
        <taxon>Marinomonas</taxon>
    </lineage>
</organism>
<dbReference type="PANTHER" id="PTHR37315">
    <property type="entry name" value="UPF0311 PROTEIN BLR7842"/>
    <property type="match status" value="1"/>
</dbReference>
<proteinExistence type="predicted"/>
<dbReference type="Gene3D" id="2.40.160.20">
    <property type="match status" value="1"/>
</dbReference>
<protein>
    <submittedName>
        <fullName evidence="1">Uncharacterized protein</fullName>
    </submittedName>
</protein>
<dbReference type="PANTHER" id="PTHR37315:SF1">
    <property type="entry name" value="UPF0311 PROTEIN BLR7842"/>
    <property type="match status" value="1"/>
</dbReference>
<dbReference type="AlphaFoldDB" id="A0A1A8T3Y0"/>
<dbReference type="InterPro" id="IPR020915">
    <property type="entry name" value="UPF0311"/>
</dbReference>
<evidence type="ECO:0000313" key="2">
    <source>
        <dbReference type="Proteomes" id="UP000092544"/>
    </source>
</evidence>
<evidence type="ECO:0000313" key="1">
    <source>
        <dbReference type="EMBL" id="SBS25538.1"/>
    </source>
</evidence>
<sequence>MPTSTHQLTFRMNIIAKITPPVELGKTPDGICMNYPIIGGEFYAIGNDQSKIKGVVLPNGADFFRERADKVGILNAIYSLQTEAGQVINIQNTGLIRNTKKGQEMVEQGIWPIPESEYYCRCTPVFSAPEGPLFWLNDSIFTGSVTYPAADTVDIKVFELT</sequence>
<name>A0A1A8T3Y0_9GAMM</name>
<dbReference type="STRING" id="1792290.MSP8886_00306"/>
<dbReference type="Pfam" id="PF11578">
    <property type="entry name" value="DUF3237"/>
    <property type="match status" value="1"/>
</dbReference>
<reference evidence="1 2" key="1">
    <citation type="submission" date="2016-06" db="EMBL/GenBank/DDBJ databases">
        <authorList>
            <person name="Kjaerup R.B."/>
            <person name="Dalgaard T.S."/>
            <person name="Juul-Madsen H.R."/>
        </authorList>
    </citation>
    <scope>NUCLEOTIDE SEQUENCE [LARGE SCALE GENOMIC DNA]</scope>
    <source>
        <strain evidence="1 2">CECT 8886</strain>
    </source>
</reference>
<dbReference type="Proteomes" id="UP000092544">
    <property type="component" value="Unassembled WGS sequence"/>
</dbReference>
<accession>A0A1A8T3Y0</accession>
<keyword evidence="2" id="KW-1185">Reference proteome</keyword>
<dbReference type="RefSeq" id="WP_067011998.1">
    <property type="nucleotide sequence ID" value="NZ_FLOB01000001.1"/>
</dbReference>
<gene>
    <name evidence="1" type="ORF">MSP8886_00306</name>
</gene>
<dbReference type="OrthoDB" id="5294829at2"/>
<dbReference type="EMBL" id="FLOB01000001">
    <property type="protein sequence ID" value="SBS25538.1"/>
    <property type="molecule type" value="Genomic_DNA"/>
</dbReference>